<comment type="function">
    <text evidence="10">Component of the F(0) channel, it forms part of the peripheral stalk, linking F(1) to F(0). The b'-subunit is a diverged and duplicated form of b found in plants and photosynthetic bacteria.</text>
</comment>
<dbReference type="Proteomes" id="UP000216361">
    <property type="component" value="Unassembled WGS sequence"/>
</dbReference>
<accession>A0A255XNG1</accession>
<keyword evidence="6 12" id="KW-0406">Ion transport</keyword>
<keyword evidence="1 12" id="KW-0813">Transport</keyword>
<dbReference type="GO" id="GO:0012505">
    <property type="term" value="C:endomembrane system"/>
    <property type="evidence" value="ECO:0007669"/>
    <property type="project" value="UniProtKB-SubCell"/>
</dbReference>
<protein>
    <recommendedName>
        <fullName evidence="12">ATP synthase subunit b</fullName>
    </recommendedName>
    <alternativeName>
        <fullName evidence="12">ATP synthase F(0) sector subunit b</fullName>
    </alternativeName>
    <alternativeName>
        <fullName evidence="12">ATPase subunit I</fullName>
    </alternativeName>
    <alternativeName>
        <fullName evidence="12">F-type ATPase subunit b</fullName>
        <shortName evidence="12">F-ATPase subunit b</shortName>
    </alternativeName>
</protein>
<sequence length="168" mass="17884">MATEHHGGFLADPSNWVAIGFVVFVALAGKKMWGALSSMLDKHAEAVKRQIDEAASLRKEAEDLLAKAKSESEKAKAEATRLTADAQAGAERLRAELQSELEATLARRQKAALEKIAQAEASALAEVKAETIRIAIEATGKLLWNNAGGAGATRLIDQAIADLPSRLN</sequence>
<comment type="caution">
    <text evidence="15">The sequence shown here is derived from an EMBL/GenBank/DDBJ whole genome shotgun (WGS) entry which is preliminary data.</text>
</comment>
<evidence type="ECO:0000256" key="12">
    <source>
        <dbReference type="HAMAP-Rule" id="MF_01398"/>
    </source>
</evidence>
<evidence type="ECO:0000256" key="4">
    <source>
        <dbReference type="ARBA" id="ARBA00022781"/>
    </source>
</evidence>
<evidence type="ECO:0000256" key="5">
    <source>
        <dbReference type="ARBA" id="ARBA00022989"/>
    </source>
</evidence>
<name>A0A255XNG1_9PROT</name>
<evidence type="ECO:0000256" key="7">
    <source>
        <dbReference type="ARBA" id="ARBA00023136"/>
    </source>
</evidence>
<keyword evidence="4 12" id="KW-0375">Hydrogen ion transport</keyword>
<dbReference type="CDD" id="cd06503">
    <property type="entry name" value="ATP-synt_Fo_b"/>
    <property type="match status" value="1"/>
</dbReference>
<comment type="similarity">
    <text evidence="12 13">Belongs to the ATPase B chain family.</text>
</comment>
<keyword evidence="3 12" id="KW-0812">Transmembrane</keyword>
<evidence type="ECO:0000256" key="10">
    <source>
        <dbReference type="ARBA" id="ARBA00025614"/>
    </source>
</evidence>
<organism evidence="15 16">
    <name type="scientific">Elstera cyanobacteriorum</name>
    <dbReference type="NCBI Taxonomy" id="2022747"/>
    <lineage>
        <taxon>Bacteria</taxon>
        <taxon>Pseudomonadati</taxon>
        <taxon>Pseudomonadota</taxon>
        <taxon>Alphaproteobacteria</taxon>
        <taxon>Rhodospirillales</taxon>
        <taxon>Rhodospirillaceae</taxon>
        <taxon>Elstera</taxon>
    </lineage>
</organism>
<evidence type="ECO:0000256" key="14">
    <source>
        <dbReference type="SAM" id="Coils"/>
    </source>
</evidence>
<proteinExistence type="inferred from homology"/>
<keyword evidence="2 12" id="KW-0138">CF(0)</keyword>
<evidence type="ECO:0000313" key="15">
    <source>
        <dbReference type="EMBL" id="OYQ17965.1"/>
    </source>
</evidence>
<dbReference type="PANTHER" id="PTHR34264:SF3">
    <property type="entry name" value="ATP SYNTHASE SUBUNIT B, CHLOROPLASTIC"/>
    <property type="match status" value="1"/>
</dbReference>
<feature type="transmembrane region" description="Helical" evidence="12">
    <location>
        <begin position="16"/>
        <end position="33"/>
    </location>
</feature>
<keyword evidence="14" id="KW-0175">Coiled coil</keyword>
<reference evidence="15 16" key="1">
    <citation type="submission" date="2017-07" db="EMBL/GenBank/DDBJ databases">
        <title>Elstera cyanobacteriorum sp. nov., a novel bacterium isolated from cyanobacterial aggregates in a eutrophic lake.</title>
        <authorList>
            <person name="Cai H."/>
        </authorList>
    </citation>
    <scope>NUCLEOTIDE SEQUENCE [LARGE SCALE GENOMIC DNA]</scope>
    <source>
        <strain evidence="15 16">TH019</strain>
    </source>
</reference>
<dbReference type="EMBL" id="NOXS01000033">
    <property type="protein sequence ID" value="OYQ17965.1"/>
    <property type="molecule type" value="Genomic_DNA"/>
</dbReference>
<dbReference type="HAMAP" id="MF_01398">
    <property type="entry name" value="ATP_synth_b_bprime"/>
    <property type="match status" value="1"/>
</dbReference>
<evidence type="ECO:0000313" key="16">
    <source>
        <dbReference type="Proteomes" id="UP000216361"/>
    </source>
</evidence>
<evidence type="ECO:0000256" key="2">
    <source>
        <dbReference type="ARBA" id="ARBA00022547"/>
    </source>
</evidence>
<evidence type="ECO:0000256" key="1">
    <source>
        <dbReference type="ARBA" id="ARBA00022448"/>
    </source>
</evidence>
<dbReference type="GO" id="GO:0046933">
    <property type="term" value="F:proton-transporting ATP synthase activity, rotational mechanism"/>
    <property type="evidence" value="ECO:0007669"/>
    <property type="project" value="UniProtKB-UniRule"/>
</dbReference>
<dbReference type="RefSeq" id="WP_094409527.1">
    <property type="nucleotide sequence ID" value="NZ_BMJZ01000002.1"/>
</dbReference>
<dbReference type="PANTHER" id="PTHR34264">
    <property type="entry name" value="ATP SYNTHASE SUBUNIT B, CHLOROPLASTIC"/>
    <property type="match status" value="1"/>
</dbReference>
<evidence type="ECO:0000256" key="11">
    <source>
        <dbReference type="ARBA" id="ARBA00037847"/>
    </source>
</evidence>
<keyword evidence="5 12" id="KW-1133">Transmembrane helix</keyword>
<comment type="subcellular location">
    <subcellularLocation>
        <location evidence="12">Cell membrane</location>
        <topology evidence="12">Single-pass membrane protein</topology>
    </subcellularLocation>
    <subcellularLocation>
        <location evidence="11">Endomembrane system</location>
        <topology evidence="11">Single-pass membrane protein</topology>
    </subcellularLocation>
</comment>
<keyword evidence="7 12" id="KW-0472">Membrane</keyword>
<dbReference type="AlphaFoldDB" id="A0A255XNG1"/>
<dbReference type="GO" id="GO:0045259">
    <property type="term" value="C:proton-transporting ATP synthase complex"/>
    <property type="evidence" value="ECO:0007669"/>
    <property type="project" value="UniProtKB-KW"/>
</dbReference>
<evidence type="ECO:0000256" key="8">
    <source>
        <dbReference type="ARBA" id="ARBA00023310"/>
    </source>
</evidence>
<keyword evidence="16" id="KW-1185">Reference proteome</keyword>
<keyword evidence="12" id="KW-1003">Cell membrane</keyword>
<dbReference type="InterPro" id="IPR002146">
    <property type="entry name" value="ATP_synth_b/b'su_bac/chlpt"/>
</dbReference>
<keyword evidence="8 12" id="KW-0066">ATP synthesis</keyword>
<gene>
    <name evidence="12" type="primary">atpF</name>
    <name evidence="15" type="ORF">CHR90_13420</name>
</gene>
<evidence type="ECO:0000256" key="3">
    <source>
        <dbReference type="ARBA" id="ARBA00022692"/>
    </source>
</evidence>
<evidence type="ECO:0000256" key="9">
    <source>
        <dbReference type="ARBA" id="ARBA00025198"/>
    </source>
</evidence>
<dbReference type="GO" id="GO:0005886">
    <property type="term" value="C:plasma membrane"/>
    <property type="evidence" value="ECO:0007669"/>
    <property type="project" value="UniProtKB-SubCell"/>
</dbReference>
<comment type="subunit">
    <text evidence="12">F-type ATPases have 2 components, F(1) - the catalytic core - and F(0) - the membrane proton channel. F(1) has five subunits: alpha(3), beta(3), gamma(1), delta(1), epsilon(1). F(0) has three main subunits: a(1), b(2) and c(10-14). The alpha and beta chains form an alternating ring which encloses part of the gamma chain. F(1) is attached to F(0) by a central stalk formed by the gamma and epsilon chains, while a peripheral stalk is formed by the delta and b chains.</text>
</comment>
<dbReference type="Pfam" id="PF00430">
    <property type="entry name" value="ATP-synt_B"/>
    <property type="match status" value="1"/>
</dbReference>
<evidence type="ECO:0000256" key="6">
    <source>
        <dbReference type="ARBA" id="ARBA00023065"/>
    </source>
</evidence>
<evidence type="ECO:0000256" key="13">
    <source>
        <dbReference type="RuleBase" id="RU003848"/>
    </source>
</evidence>
<comment type="function">
    <text evidence="9 12">F(1)F(0) ATP synthase produces ATP from ADP in the presence of a proton or sodium gradient. F-type ATPases consist of two structural domains, F(1) containing the extramembraneous catalytic core and F(0) containing the membrane proton channel, linked together by a central stalk and a peripheral stalk. During catalysis, ATP synthesis in the catalytic domain of F(1) is coupled via a rotary mechanism of the central stalk subunits to proton translocation.</text>
</comment>
<dbReference type="OrthoDB" id="8479836at2"/>
<feature type="coiled-coil region" evidence="14">
    <location>
        <begin position="40"/>
        <end position="114"/>
    </location>
</feature>